<comment type="caution">
    <text evidence="1">The sequence shown here is derived from an EMBL/GenBank/DDBJ whole genome shotgun (WGS) entry which is preliminary data.</text>
</comment>
<organism evidence="1 2">
    <name type="scientific">Actinoplanes palleronii</name>
    <dbReference type="NCBI Taxonomy" id="113570"/>
    <lineage>
        <taxon>Bacteria</taxon>
        <taxon>Bacillati</taxon>
        <taxon>Actinomycetota</taxon>
        <taxon>Actinomycetes</taxon>
        <taxon>Micromonosporales</taxon>
        <taxon>Micromonosporaceae</taxon>
        <taxon>Actinoplanes</taxon>
    </lineage>
</organism>
<proteinExistence type="predicted"/>
<accession>A0ABQ4BH60</accession>
<gene>
    <name evidence="1" type="ORF">Apa02nite_061070</name>
</gene>
<name>A0ABQ4BH60_9ACTN</name>
<dbReference type="PROSITE" id="PS51257">
    <property type="entry name" value="PROKAR_LIPOPROTEIN"/>
    <property type="match status" value="1"/>
</dbReference>
<keyword evidence="2" id="KW-1185">Reference proteome</keyword>
<dbReference type="RefSeq" id="WP_203828096.1">
    <property type="nucleotide sequence ID" value="NZ_BAAATY010000025.1"/>
</dbReference>
<protein>
    <recommendedName>
        <fullName evidence="3">Lipoprotein</fullName>
    </recommendedName>
</protein>
<dbReference type="Proteomes" id="UP000624709">
    <property type="component" value="Unassembled WGS sequence"/>
</dbReference>
<evidence type="ECO:0008006" key="3">
    <source>
        <dbReference type="Google" id="ProtNLM"/>
    </source>
</evidence>
<reference evidence="1 2" key="1">
    <citation type="submission" date="2021-01" db="EMBL/GenBank/DDBJ databases">
        <title>Whole genome shotgun sequence of Actinoplanes palleronii NBRC 14916.</title>
        <authorList>
            <person name="Komaki H."/>
            <person name="Tamura T."/>
        </authorList>
    </citation>
    <scope>NUCLEOTIDE SEQUENCE [LARGE SCALE GENOMIC DNA]</scope>
    <source>
        <strain evidence="1 2">NBRC 14916</strain>
    </source>
</reference>
<dbReference type="EMBL" id="BOMS01000094">
    <property type="protein sequence ID" value="GIE69999.1"/>
    <property type="molecule type" value="Genomic_DNA"/>
</dbReference>
<sequence length="439" mass="44947">MKRLLAGVFAGVTALTLTVGCAKQLQQLEPKLEIKKAAEALGATGTSGFTLKAGGSVDDVIALAKKDSGTGEDAFTDEDADMLRKLFNSSITIAWDKAGDGTADDKALINATVDGVTGLEIRVVDGVTYVKAPITELAAKFGAPQAEIESMRKDVGSEIPGVVTLIDGGWVSVAADDLKKLTEGTVGVAPSIAPSTDPAQSEKLAAELKTSAEALIEGAEVVRDDKDKTHLTVTTTTVKAFEQGKRLIESLKTIAGAPAGETLDKALGDELDKPPADKPIVMDLWVDNGVFKAFEINLLQFVDGNTGRASLRVELAGGAAIAAPTDAKKLDVSKIFESFAGDAAVGSDLGGSDDLGGLGGGDAKTWAELVGTQSVLMALSDGGKPASHLKEAAKNMAMPGITVKVVRSGVAEVTSGRSVACVTVPSSTSGKSKVVAHAC</sequence>
<evidence type="ECO:0000313" key="2">
    <source>
        <dbReference type="Proteomes" id="UP000624709"/>
    </source>
</evidence>
<evidence type="ECO:0000313" key="1">
    <source>
        <dbReference type="EMBL" id="GIE69999.1"/>
    </source>
</evidence>